<dbReference type="InterPro" id="IPR031315">
    <property type="entry name" value="LNS2/PITP"/>
</dbReference>
<dbReference type="Pfam" id="PF24565">
    <property type="entry name" value="Ned1_M"/>
    <property type="match status" value="1"/>
</dbReference>
<feature type="compositionally biased region" description="Acidic residues" evidence="4">
    <location>
        <begin position="862"/>
        <end position="876"/>
    </location>
</feature>
<dbReference type="Gene3D" id="3.40.50.1000">
    <property type="entry name" value="HAD superfamily/HAD-like"/>
    <property type="match status" value="1"/>
</dbReference>
<proteinExistence type="inferred from homology"/>
<evidence type="ECO:0000313" key="6">
    <source>
        <dbReference type="EMBL" id="EMG50977.1"/>
    </source>
</evidence>
<dbReference type="SUPFAM" id="SSF56784">
    <property type="entry name" value="HAD-like"/>
    <property type="match status" value="1"/>
</dbReference>
<accession>M3HTN1</accession>
<dbReference type="AlphaFoldDB" id="M3HTN1"/>
<dbReference type="GO" id="GO:0016491">
    <property type="term" value="F:oxidoreductase activity"/>
    <property type="evidence" value="ECO:0007669"/>
    <property type="project" value="UniProtKB-KW"/>
</dbReference>
<dbReference type="EMBL" id="AOGT01000055">
    <property type="protein sequence ID" value="EMG50977.1"/>
    <property type="molecule type" value="Genomic_DNA"/>
</dbReference>
<dbReference type="HOGENOM" id="CLU_270733_0_0_1"/>
<feature type="compositionally biased region" description="Basic and acidic residues" evidence="4">
    <location>
        <begin position="69"/>
        <end position="80"/>
    </location>
</feature>
<feature type="compositionally biased region" description="Low complexity" evidence="4">
    <location>
        <begin position="657"/>
        <end position="681"/>
    </location>
</feature>
<dbReference type="Gene3D" id="3.60.130.10">
    <property type="entry name" value="Clavaminate synthase-like"/>
    <property type="match status" value="1"/>
</dbReference>
<dbReference type="InterPro" id="IPR003819">
    <property type="entry name" value="TauD/TfdA-like"/>
</dbReference>
<dbReference type="GO" id="GO:0005634">
    <property type="term" value="C:nucleus"/>
    <property type="evidence" value="ECO:0007669"/>
    <property type="project" value="TreeGrafter"/>
</dbReference>
<evidence type="ECO:0000256" key="1">
    <source>
        <dbReference type="ARBA" id="ARBA00005476"/>
    </source>
</evidence>
<dbReference type="OMA" id="HTSPWHV"/>
<dbReference type="OrthoDB" id="93019at2759"/>
<feature type="compositionally biased region" description="Acidic residues" evidence="4">
    <location>
        <begin position="647"/>
        <end position="656"/>
    </location>
</feature>
<dbReference type="FunFam" id="3.40.50.1000:FF:000063">
    <property type="entry name" value="Nuclear elongation and deformation protein"/>
    <property type="match status" value="1"/>
</dbReference>
<feature type="compositionally biased region" description="Acidic residues" evidence="4">
    <location>
        <begin position="1114"/>
        <end position="1174"/>
    </location>
</feature>
<protein>
    <submittedName>
        <fullName evidence="6">Mg2+-dependent phosphatidate phosphatase, putative</fullName>
    </submittedName>
</protein>
<keyword evidence="7" id="KW-1185">Reference proteome</keyword>
<dbReference type="Proteomes" id="UP000011777">
    <property type="component" value="Unassembled WGS sequence"/>
</dbReference>
<dbReference type="InterPro" id="IPR023214">
    <property type="entry name" value="HAD_sf"/>
</dbReference>
<dbReference type="GO" id="GO:0008195">
    <property type="term" value="F:phosphatidate phosphatase activity"/>
    <property type="evidence" value="ECO:0007669"/>
    <property type="project" value="TreeGrafter"/>
</dbReference>
<dbReference type="InterPro" id="IPR042098">
    <property type="entry name" value="TauD-like_sf"/>
</dbReference>
<dbReference type="Pfam" id="PF02668">
    <property type="entry name" value="TauD"/>
    <property type="match status" value="1"/>
</dbReference>
<name>M3HTN1_CANMX</name>
<sequence>MHKDSLVVTPLADAPFGCSIELPSYCENDPSLLNDTDFSKLDDAVQRHFVVLIPDQVKLSPKSQYNLTKRFDPTIPEPKDSSGGYGHGKEFRHDQSVLKKDGCSVKSQPQVQILGQGTFEAGEPGNENGETINLTHPTHTTFHHTPLTEDQIMNKNQTRFYRWHIDSALYDLSPPKVTTLLGIRIPPTEYQKVVYEDDGSELKLARGATCFFSGAQAFKNLSDEDKEFALNTTVEYAPHPYIFISPAKATWDGLTMVSEGKERDFKDLPEWEESKVKKLPMVWTNPVTKEPHLQVHGCCLYKLHTKKPDGTIETLTLEDARKKAHEFLRPAIAPDQIYAHAWKQGDLVIFGNRQVTHSVVSELAHLGEGGKRLMHQCNIASGKDPLLFAIPPLQTTMQYVGKVGGYVYNQWNSLNPATLSGAIDVIVIEHPDGTFHTSPWHVRFGKLSILKPSQKKIDLYVNGTKTNLPMKLGDGGEAHFVFEITDKNHGLSHSVLTSPVISPVSSPGSSPSLTSTEPPDDLDLNENTNVEERIQLSDVPSPISPPRSPAASVQSKFAIENAKKITQKLNIPTKLDLNGDMLIDLDGYKPNSQKNIDNSDELFKKIFLEEFEGEYSHGEKMKAWEHIISKDENGNYRISNVSDFNGEELEDQEDESPVTAPTTTDTSTSFDTSSTTTSSPDGSDKTYFKTLRLTSDQLSKMNLKYGENSLKFKASDGNSQVTASLFLWKSSTPIVISDIDGTITKSDALGHVLNLIGRDWTHPGVASLFQEISQNGYNIMYLTARSVGQAEGTRQYLQGINQDGVKLPPGPVILSPDRTFAALRREVVLKKPEVFKMACLSDIRNLFFEDLEKEQKAKKDEENNDEGNNDDDDDDDAHTPFYAGFGNRITDAISYRSVYIPSHRIFTINPNGEVHMELLELAGYKSSYLHIGELVDQFFPPIRAVSSICAHWNNAQWNEYMQNHSTPSPMGSPRSPGSPRSFIEEFRTDEKFNDVNYWREPIDFGALSDSDEDAACIKEAVTKAHPDFNKSDKLSHKTKDDEEHTNNPELLKANKDKDSGSGSSSVRSRASTIERPMSASSFTSPLKSFMTFGKKKNNNEDEEDEYGDNHEKVDEDEFTEDEVDEDEDDYTDDDYDEDYDEEEDEDYISAEDDEDDEDDDYSDEDEEVEDEEDDKGVQVRVKSDGSETDLHNDVDNLTINN</sequence>
<keyword evidence="2" id="KW-0597">Phosphoprotein</keyword>
<feature type="region of interest" description="Disordered" evidence="4">
    <location>
        <begin position="856"/>
        <end position="880"/>
    </location>
</feature>
<dbReference type="SMART" id="SM00775">
    <property type="entry name" value="LNS2"/>
    <property type="match status" value="1"/>
</dbReference>
<gene>
    <name evidence="6" type="ORF">G210_5500</name>
</gene>
<dbReference type="PANTHER" id="PTHR12181:SF12">
    <property type="entry name" value="PHOSPHATIDATE PHOSPHATASE"/>
    <property type="match status" value="1"/>
</dbReference>
<dbReference type="PANTHER" id="PTHR12181">
    <property type="entry name" value="LIPIN"/>
    <property type="match status" value="1"/>
</dbReference>
<feature type="compositionally biased region" description="Low complexity" evidence="4">
    <location>
        <begin position="501"/>
        <end position="517"/>
    </location>
</feature>
<evidence type="ECO:0000256" key="2">
    <source>
        <dbReference type="ARBA" id="ARBA00022553"/>
    </source>
</evidence>
<feature type="compositionally biased region" description="Low complexity" evidence="4">
    <location>
        <begin position="1060"/>
        <end position="1071"/>
    </location>
</feature>
<comment type="similarity">
    <text evidence="1">Belongs to the lipin family.</text>
</comment>
<feature type="compositionally biased region" description="Basic and acidic residues" evidence="4">
    <location>
        <begin position="1028"/>
        <end position="1059"/>
    </location>
</feature>
<dbReference type="GO" id="GO:0009062">
    <property type="term" value="P:fatty acid catabolic process"/>
    <property type="evidence" value="ECO:0007669"/>
    <property type="project" value="TreeGrafter"/>
</dbReference>
<dbReference type="InterPro" id="IPR013209">
    <property type="entry name" value="LNS2"/>
</dbReference>
<keyword evidence="3" id="KW-0560">Oxidoreductase</keyword>
<dbReference type="InterPro" id="IPR007651">
    <property type="entry name" value="Lipin_N"/>
</dbReference>
<comment type="caution">
    <text evidence="6">The sequence shown here is derived from an EMBL/GenBank/DDBJ whole genome shotgun (WGS) entry which is preliminary data.</text>
</comment>
<dbReference type="STRING" id="1245528.M3HTN1"/>
<organism evidence="6 7">
    <name type="scientific">Candida maltosa (strain Xu316)</name>
    <name type="common">Yeast</name>
    <dbReference type="NCBI Taxonomy" id="1245528"/>
    <lineage>
        <taxon>Eukaryota</taxon>
        <taxon>Fungi</taxon>
        <taxon>Dikarya</taxon>
        <taxon>Ascomycota</taxon>
        <taxon>Saccharomycotina</taxon>
        <taxon>Pichiomycetes</taxon>
        <taxon>Debaryomycetaceae</taxon>
        <taxon>Candida/Lodderomyces clade</taxon>
        <taxon>Candida</taxon>
    </lineage>
</organism>
<feature type="compositionally biased region" description="Basic and acidic residues" evidence="4">
    <location>
        <begin position="1175"/>
        <end position="1194"/>
    </location>
</feature>
<dbReference type="InterPro" id="IPR036412">
    <property type="entry name" value="HAD-like_sf"/>
</dbReference>
<dbReference type="GO" id="GO:0019432">
    <property type="term" value="P:triglyceride biosynthetic process"/>
    <property type="evidence" value="ECO:0007669"/>
    <property type="project" value="TreeGrafter"/>
</dbReference>
<feature type="region of interest" description="Disordered" evidence="4">
    <location>
        <begin position="1028"/>
        <end position="1201"/>
    </location>
</feature>
<feature type="region of interest" description="Disordered" evidence="4">
    <location>
        <begin position="647"/>
        <end position="685"/>
    </location>
</feature>
<dbReference type="InterPro" id="IPR057124">
    <property type="entry name" value="Ned1-like_M"/>
</dbReference>
<dbReference type="Pfam" id="PF08235">
    <property type="entry name" value="LNS2"/>
    <property type="match status" value="1"/>
</dbReference>
<dbReference type="SUPFAM" id="SSF51197">
    <property type="entry name" value="Clavaminate synthase-like"/>
    <property type="match status" value="1"/>
</dbReference>
<reference evidence="6 7" key="1">
    <citation type="submission" date="2013-02" db="EMBL/GenBank/DDBJ databases">
        <title>Genome sequence of Candida maltosa Xu316, a potential industrial strain for xylitol and ethanol production.</title>
        <authorList>
            <person name="Yu J."/>
            <person name="Wang Q."/>
            <person name="Geng X."/>
            <person name="Bao W."/>
            <person name="He P."/>
            <person name="Cai J."/>
        </authorList>
    </citation>
    <scope>NUCLEOTIDE SEQUENCE [LARGE SCALE GENOMIC DNA]</scope>
    <source>
        <strain evidence="7">Xu316</strain>
    </source>
</reference>
<evidence type="ECO:0000256" key="3">
    <source>
        <dbReference type="ARBA" id="ARBA00023002"/>
    </source>
</evidence>
<feature type="region of interest" description="Disordered" evidence="4">
    <location>
        <begin position="501"/>
        <end position="525"/>
    </location>
</feature>
<dbReference type="Pfam" id="PF04571">
    <property type="entry name" value="Lipin_N"/>
    <property type="match status" value="1"/>
</dbReference>
<feature type="region of interest" description="Disordered" evidence="4">
    <location>
        <begin position="68"/>
        <end position="87"/>
    </location>
</feature>
<evidence type="ECO:0000259" key="5">
    <source>
        <dbReference type="SMART" id="SM00775"/>
    </source>
</evidence>
<dbReference type="InterPro" id="IPR026058">
    <property type="entry name" value="LIPIN"/>
</dbReference>
<feature type="domain" description="LNS2/PITP" evidence="5">
    <location>
        <begin position="734"/>
        <end position="917"/>
    </location>
</feature>
<evidence type="ECO:0000256" key="4">
    <source>
        <dbReference type="SAM" id="MobiDB-lite"/>
    </source>
</evidence>
<dbReference type="eggNOG" id="KOG2116">
    <property type="taxonomic scope" value="Eukaryota"/>
</dbReference>
<evidence type="ECO:0000313" key="7">
    <source>
        <dbReference type="Proteomes" id="UP000011777"/>
    </source>
</evidence>